<evidence type="ECO:0000313" key="2">
    <source>
        <dbReference type="Proteomes" id="UP000814033"/>
    </source>
</evidence>
<gene>
    <name evidence="1" type="ORF">FA95DRAFT_1346161</name>
</gene>
<accession>A0ACB8RRD7</accession>
<reference evidence="1" key="1">
    <citation type="submission" date="2021-02" db="EMBL/GenBank/DDBJ databases">
        <authorList>
            <consortium name="DOE Joint Genome Institute"/>
            <person name="Ahrendt S."/>
            <person name="Looney B.P."/>
            <person name="Miyauchi S."/>
            <person name="Morin E."/>
            <person name="Drula E."/>
            <person name="Courty P.E."/>
            <person name="Chicoki N."/>
            <person name="Fauchery L."/>
            <person name="Kohler A."/>
            <person name="Kuo A."/>
            <person name="Labutti K."/>
            <person name="Pangilinan J."/>
            <person name="Lipzen A."/>
            <person name="Riley R."/>
            <person name="Andreopoulos W."/>
            <person name="He G."/>
            <person name="Johnson J."/>
            <person name="Barry K.W."/>
            <person name="Grigoriev I.V."/>
            <person name="Nagy L."/>
            <person name="Hibbett D."/>
            <person name="Henrissat B."/>
            <person name="Matheny P.B."/>
            <person name="Labbe J."/>
            <person name="Martin F."/>
        </authorList>
    </citation>
    <scope>NUCLEOTIDE SEQUENCE</scope>
    <source>
        <strain evidence="1">FP105234-sp</strain>
    </source>
</reference>
<keyword evidence="2" id="KW-1185">Reference proteome</keyword>
<name>A0ACB8RRD7_9AGAM</name>
<organism evidence="1 2">
    <name type="scientific">Auriscalpium vulgare</name>
    <dbReference type="NCBI Taxonomy" id="40419"/>
    <lineage>
        <taxon>Eukaryota</taxon>
        <taxon>Fungi</taxon>
        <taxon>Dikarya</taxon>
        <taxon>Basidiomycota</taxon>
        <taxon>Agaricomycotina</taxon>
        <taxon>Agaricomycetes</taxon>
        <taxon>Russulales</taxon>
        <taxon>Auriscalpiaceae</taxon>
        <taxon>Auriscalpium</taxon>
    </lineage>
</organism>
<evidence type="ECO:0000313" key="1">
    <source>
        <dbReference type="EMBL" id="KAI0046668.1"/>
    </source>
</evidence>
<protein>
    <submittedName>
        <fullName evidence="1">Uncharacterized protein</fullName>
    </submittedName>
</protein>
<reference evidence="1" key="2">
    <citation type="journal article" date="2022" name="New Phytol.">
        <title>Evolutionary transition to the ectomycorrhizal habit in the genomes of a hyperdiverse lineage of mushroom-forming fungi.</title>
        <authorList>
            <person name="Looney B."/>
            <person name="Miyauchi S."/>
            <person name="Morin E."/>
            <person name="Drula E."/>
            <person name="Courty P.E."/>
            <person name="Kohler A."/>
            <person name="Kuo A."/>
            <person name="LaButti K."/>
            <person name="Pangilinan J."/>
            <person name="Lipzen A."/>
            <person name="Riley R."/>
            <person name="Andreopoulos W."/>
            <person name="He G."/>
            <person name="Johnson J."/>
            <person name="Nolan M."/>
            <person name="Tritt A."/>
            <person name="Barry K.W."/>
            <person name="Grigoriev I.V."/>
            <person name="Nagy L.G."/>
            <person name="Hibbett D."/>
            <person name="Henrissat B."/>
            <person name="Matheny P.B."/>
            <person name="Labbe J."/>
            <person name="Martin F.M."/>
        </authorList>
    </citation>
    <scope>NUCLEOTIDE SEQUENCE</scope>
    <source>
        <strain evidence="1">FP105234-sp</strain>
    </source>
</reference>
<dbReference type="Proteomes" id="UP000814033">
    <property type="component" value="Unassembled WGS sequence"/>
</dbReference>
<comment type="caution">
    <text evidence="1">The sequence shown here is derived from an EMBL/GenBank/DDBJ whole genome shotgun (WGS) entry which is preliminary data.</text>
</comment>
<dbReference type="EMBL" id="MU275920">
    <property type="protein sequence ID" value="KAI0046668.1"/>
    <property type="molecule type" value="Genomic_DNA"/>
</dbReference>
<sequence>MILEKAEAHDFLGLTCHRMDGNAPHLRGAISMLVAGQKALAWLDDNSEHNAPAHISRRPRESPFASSSRRATHKVIALHHKHHSCTTLPFYFLCHPFPSVINSTIAAPLAPTRAELQCTRQPLSVLSGHRFSLARLGHSLRAGQAARARH</sequence>
<proteinExistence type="predicted"/>